<dbReference type="HOGENOM" id="CLU_005391_0_0_11"/>
<evidence type="ECO:0000256" key="2">
    <source>
        <dbReference type="ARBA" id="ARBA00023002"/>
    </source>
</evidence>
<dbReference type="EMBL" id="CM001466">
    <property type="protein sequence ID" value="EHY87972.1"/>
    <property type="molecule type" value="Genomic_DNA"/>
</dbReference>
<feature type="active site" evidence="5">
    <location>
        <position position="248"/>
    </location>
</feature>
<dbReference type="SUPFAM" id="SSF53720">
    <property type="entry name" value="ALDH-like"/>
    <property type="match status" value="1"/>
</dbReference>
<organism evidence="8 9">
    <name type="scientific">Saccharomonospora azurea NA-128</name>
    <dbReference type="NCBI Taxonomy" id="882081"/>
    <lineage>
        <taxon>Bacteria</taxon>
        <taxon>Bacillati</taxon>
        <taxon>Actinomycetota</taxon>
        <taxon>Actinomycetes</taxon>
        <taxon>Pseudonocardiales</taxon>
        <taxon>Pseudonocardiaceae</taxon>
        <taxon>Saccharomonospora</taxon>
    </lineage>
</organism>
<dbReference type="PANTHER" id="PTHR43860:SF2">
    <property type="entry name" value="BETAINE ALDEHYDE DEHYDROGENASE-RELATED"/>
    <property type="match status" value="1"/>
</dbReference>
<gene>
    <name evidence="8" type="ORF">SacazDRAFT_01026</name>
</gene>
<dbReference type="RefSeq" id="WP_005439263.1">
    <property type="nucleotide sequence ID" value="NZ_CM001466.1"/>
</dbReference>
<dbReference type="OrthoDB" id="6882680at2"/>
<name>H8GF28_9PSEU</name>
<accession>H8GF28</accession>
<evidence type="ECO:0000256" key="4">
    <source>
        <dbReference type="ARBA" id="ARBA00037921"/>
    </source>
</evidence>
<sequence length="489" mass="52869">MSTLFIDGRWVSATAGGTREVVNPFDQSVIRTVDEAAATDAEAAVRAARAAFDDGEWRGWTARRRSLLLRRVAELLQRDRAEIARLETLDTGKTLVESGIDVDDVTSVFEYYATQAESDPGRLVDAGNPAVRSRVLYEPIGVCALIAPWNYPLLQIAWKVAPALAAGNTMVLKPSETTPLTTIKLVELLDEAGAPAGVANLVLGAGDPVGSTLTESPQVDMVSFTGGLATGSAIMASAARTVKKVALELGGKNPNIVFADADFEAAIDYALIAVFFHAGQVCSAGTRLVVEDALHDEFVAELTQRVERIKLGNGLDADTESGPLVSAEHREKVESYVSIAVDEGARLLTGGRRPDDPKLARGFFYLPTVFDDCHGGMRVVQEETFGPIMTVERFSEIEDAVRIGNDTTYGLAAAVWTGEARKAEYVARALRHGTVWINDFGPYLPQAEWGGYKRSGVGRELGHAGLAEYQEAKHIYENTAPEPQRWFAR</sequence>
<reference evidence="8 9" key="1">
    <citation type="journal article" date="2012" name="Stand. Genomic Sci.">
        <title>Genome sequence of the soil bacterium Saccharomonospora azurea type strain (NA-128(T)).</title>
        <authorList>
            <person name="Klenk H.P."/>
            <person name="Held B."/>
            <person name="Lucas S."/>
            <person name="Lapidus A."/>
            <person name="Copeland A."/>
            <person name="Hammon N."/>
            <person name="Pitluck S."/>
            <person name="Goodwin L.A."/>
            <person name="Han C."/>
            <person name="Tapia R."/>
            <person name="Brambilla E.M."/>
            <person name="Potter G."/>
            <person name="Land M."/>
            <person name="Ivanova N."/>
            <person name="Rohde M."/>
            <person name="Goker M."/>
            <person name="Detter J.C."/>
            <person name="Kyrpides N.C."/>
            <person name="Woyke T."/>
        </authorList>
    </citation>
    <scope>NUCLEOTIDE SEQUENCE [LARGE SCALE GENOMIC DNA]</scope>
    <source>
        <strain evidence="8 9">NA-128</strain>
    </source>
</reference>
<dbReference type="InterPro" id="IPR029510">
    <property type="entry name" value="Ald_DH_CS_GLU"/>
</dbReference>
<feature type="domain" description="Aldehyde dehydrogenase" evidence="7">
    <location>
        <begin position="10"/>
        <end position="475"/>
    </location>
</feature>
<dbReference type="PROSITE" id="PS00070">
    <property type="entry name" value="ALDEHYDE_DEHYDR_CYS"/>
    <property type="match status" value="1"/>
</dbReference>
<dbReference type="FunFam" id="3.40.605.10:FF:000007">
    <property type="entry name" value="NAD/NADP-dependent betaine aldehyde dehydrogenase"/>
    <property type="match status" value="1"/>
</dbReference>
<dbReference type="FunFam" id="3.40.309.10:FF:000012">
    <property type="entry name" value="Betaine aldehyde dehydrogenase"/>
    <property type="match status" value="1"/>
</dbReference>
<dbReference type="InterPro" id="IPR016160">
    <property type="entry name" value="Ald_DH_CS_CYS"/>
</dbReference>
<comment type="pathway">
    <text evidence="4">Amine and polyamine biosynthesis; betaine biosynthesis via choline pathway; betaine from betaine aldehyde: step 1/1.</text>
</comment>
<keyword evidence="3" id="KW-0520">NAD</keyword>
<evidence type="ECO:0000256" key="1">
    <source>
        <dbReference type="ARBA" id="ARBA00009986"/>
    </source>
</evidence>
<protein>
    <submittedName>
        <fullName evidence="8">NAD-dependent aldehyde dehydrogenase</fullName>
    </submittedName>
</protein>
<dbReference type="PROSITE" id="PS00687">
    <property type="entry name" value="ALDEHYDE_DEHYDR_GLU"/>
    <property type="match status" value="1"/>
</dbReference>
<dbReference type="GO" id="GO:0016620">
    <property type="term" value="F:oxidoreductase activity, acting on the aldehyde or oxo group of donors, NAD or NADP as acceptor"/>
    <property type="evidence" value="ECO:0007669"/>
    <property type="project" value="InterPro"/>
</dbReference>
<keyword evidence="9" id="KW-1185">Reference proteome</keyword>
<evidence type="ECO:0000259" key="7">
    <source>
        <dbReference type="Pfam" id="PF00171"/>
    </source>
</evidence>
<evidence type="ECO:0000256" key="6">
    <source>
        <dbReference type="RuleBase" id="RU003345"/>
    </source>
</evidence>
<dbReference type="Gene3D" id="3.40.309.10">
    <property type="entry name" value="Aldehyde Dehydrogenase, Chain A, domain 2"/>
    <property type="match status" value="1"/>
</dbReference>
<dbReference type="InterPro" id="IPR015590">
    <property type="entry name" value="Aldehyde_DH_dom"/>
</dbReference>
<dbReference type="Pfam" id="PF00171">
    <property type="entry name" value="Aldedh"/>
    <property type="match status" value="1"/>
</dbReference>
<dbReference type="InterPro" id="IPR016161">
    <property type="entry name" value="Ald_DH/histidinol_DH"/>
</dbReference>
<evidence type="ECO:0000256" key="3">
    <source>
        <dbReference type="ARBA" id="ARBA00023027"/>
    </source>
</evidence>
<proteinExistence type="inferred from homology"/>
<dbReference type="AlphaFoldDB" id="H8GF28"/>
<keyword evidence="2 6" id="KW-0560">Oxidoreductase</keyword>
<dbReference type="Proteomes" id="UP000004705">
    <property type="component" value="Chromosome"/>
</dbReference>
<evidence type="ECO:0000313" key="8">
    <source>
        <dbReference type="EMBL" id="EHY87972.1"/>
    </source>
</evidence>
<evidence type="ECO:0000256" key="5">
    <source>
        <dbReference type="PROSITE-ProRule" id="PRU10007"/>
    </source>
</evidence>
<comment type="similarity">
    <text evidence="1 6">Belongs to the aldehyde dehydrogenase family.</text>
</comment>
<dbReference type="Gene3D" id="3.40.605.10">
    <property type="entry name" value="Aldehyde Dehydrogenase, Chain A, domain 1"/>
    <property type="match status" value="1"/>
</dbReference>
<evidence type="ECO:0000313" key="9">
    <source>
        <dbReference type="Proteomes" id="UP000004705"/>
    </source>
</evidence>
<dbReference type="InterPro" id="IPR016163">
    <property type="entry name" value="Ald_DH_C"/>
</dbReference>
<dbReference type="InterPro" id="IPR016162">
    <property type="entry name" value="Ald_DH_N"/>
</dbReference>
<dbReference type="PANTHER" id="PTHR43860">
    <property type="entry name" value="BETAINE ALDEHYDE DEHYDROGENASE"/>
    <property type="match status" value="1"/>
</dbReference>